<comment type="subcellular location">
    <subcellularLocation>
        <location evidence="9">Cytoplasm</location>
    </subcellularLocation>
</comment>
<evidence type="ECO:0000259" key="13">
    <source>
        <dbReference type="SMART" id="SM00849"/>
    </source>
</evidence>
<dbReference type="EMBL" id="VIAE01000004">
    <property type="protein sequence ID" value="TVY12264.1"/>
    <property type="molecule type" value="Genomic_DNA"/>
</dbReference>
<evidence type="ECO:0000256" key="6">
    <source>
        <dbReference type="ARBA" id="ARBA00022833"/>
    </source>
</evidence>
<evidence type="ECO:0000256" key="4">
    <source>
        <dbReference type="ARBA" id="ARBA00022759"/>
    </source>
</evidence>
<accession>A0A559KJF5</accession>
<dbReference type="RefSeq" id="WP_144658356.1">
    <property type="nucleotide sequence ID" value="NZ_VIAE01000004.1"/>
</dbReference>
<evidence type="ECO:0000256" key="9">
    <source>
        <dbReference type="HAMAP-Rule" id="MF_01491"/>
    </source>
</evidence>
<dbReference type="CDD" id="cd07714">
    <property type="entry name" value="RNaseJ_MBL-fold"/>
    <property type="match status" value="1"/>
</dbReference>
<dbReference type="InterPro" id="IPR036866">
    <property type="entry name" value="RibonucZ/Hydroxyglut_hydro"/>
</dbReference>
<dbReference type="InterPro" id="IPR030854">
    <property type="entry name" value="RNase_J_bac"/>
</dbReference>
<evidence type="ECO:0000256" key="1">
    <source>
        <dbReference type="ARBA" id="ARBA00022490"/>
    </source>
</evidence>
<gene>
    <name evidence="14" type="primary">ykqC</name>
    <name evidence="9" type="synonym">rnj</name>
    <name evidence="14" type="ORF">MDPP_00211</name>
</gene>
<reference evidence="14 15" key="1">
    <citation type="submission" date="2019-06" db="EMBL/GenBank/DDBJ databases">
        <title>Draft Genome Sequence of Candidatus Phytoplasma pini-Related Strain MDPP: A Resource for Comparative Genomics of Gymnosperm-infecting Phytoplasmas.</title>
        <authorList>
            <person name="Cai W."/>
            <person name="Costanzo S."/>
            <person name="Shao J."/>
            <person name="Zhao Y."/>
            <person name="Davis R."/>
        </authorList>
    </citation>
    <scope>NUCLEOTIDE SEQUENCE [LARGE SCALE GENOMIC DNA]</scope>
    <source>
        <strain evidence="14 15">MDPP</strain>
    </source>
</reference>
<dbReference type="InterPro" id="IPR041636">
    <property type="entry name" value="RNase_J_C"/>
</dbReference>
<evidence type="ECO:0000313" key="15">
    <source>
        <dbReference type="Proteomes" id="UP000320078"/>
    </source>
</evidence>
<dbReference type="Pfam" id="PF17770">
    <property type="entry name" value="RNase_J_C"/>
    <property type="match status" value="1"/>
</dbReference>
<feature type="binding site" evidence="12">
    <location>
        <position position="80"/>
    </location>
    <ligand>
        <name>Zn(2+)</name>
        <dbReference type="ChEBI" id="CHEBI:29105"/>
        <label>1</label>
        <note>catalytic</note>
    </ligand>
</feature>
<proteinExistence type="inferred from homology"/>
<dbReference type="AlphaFoldDB" id="A0A559KJF5"/>
<evidence type="ECO:0000256" key="5">
    <source>
        <dbReference type="ARBA" id="ARBA00022801"/>
    </source>
</evidence>
<dbReference type="GO" id="GO:0006364">
    <property type="term" value="P:rRNA processing"/>
    <property type="evidence" value="ECO:0007669"/>
    <property type="project" value="UniProtKB-UniRule"/>
</dbReference>
<dbReference type="Gene3D" id="3.10.20.580">
    <property type="match status" value="1"/>
</dbReference>
<sequence>MSIIKNDVFPNNNDIFFYALGGLGEVGKNMYIFEIEKKIFIVDSGISFTGDTCFGVNYIIPNYEYLLKNEDRIVGLFITHGHEDHIGGVPFLLKKVKIPRIFITGIAYDLIIIKLIEHKLNKYINIMTKYFHNSKFSFFNTEVSFIRMNHSIPDTFGIVFKHNKNILFYTSDFKIDHTPVGSLAEYDKLSNLGQQGTLCLFSDSTNSQQKEFIQSENTIGITIKQLFYRIKGRIIIVTFASNFHRIKQIIEASIVTEKKIAIFGRSMEKSIEIGIKNGYLKVPRGSIIDNNDLEKYNNLTLICTGSQGEPLAALSRIANGIHRQIKLHQKDTVIFSSSPIPGNQYSINKILDLLFKMNIDVITHGFLVNTHVSGHANQNDLKLILNLVKPKYFVPVHGEYVMLMTHKKLAIECGVPTENIFLLDNGDVLSLKDNNFKIKGKINVGDVYIDESGTEDLGNIIVKERKILSEEGLFSVIVSIDLKKNKIISLPMIFSRGFIYMKSNKELIKNISLELKKIINKYLIKFQKFNKNYLKKIIIDFLTTKINELTLRKPIIIPIILTIN</sequence>
<feature type="binding site" evidence="12">
    <location>
        <position position="55"/>
    </location>
    <ligand>
        <name>Ca(2+)</name>
        <dbReference type="ChEBI" id="CHEBI:29108"/>
    </ligand>
</feature>
<dbReference type="Pfam" id="PF00753">
    <property type="entry name" value="Lactamase_B"/>
    <property type="match status" value="1"/>
</dbReference>
<keyword evidence="12" id="KW-0106">Calcium</keyword>
<feature type="binding site" evidence="9 11">
    <location>
        <begin position="371"/>
        <end position="375"/>
    </location>
    <ligand>
        <name>substrate</name>
    </ligand>
</feature>
<dbReference type="Proteomes" id="UP000320078">
    <property type="component" value="Unassembled WGS sequence"/>
</dbReference>
<dbReference type="NCBIfam" id="TIGR00649">
    <property type="entry name" value="MG423"/>
    <property type="match status" value="1"/>
</dbReference>
<dbReference type="EC" id="3.1.-.-" evidence="9"/>
<feature type="binding site" evidence="12">
    <location>
        <position position="84"/>
    </location>
    <ligand>
        <name>Zn(2+)</name>
        <dbReference type="ChEBI" id="CHEBI:29105"/>
        <label>1</label>
        <note>catalytic</note>
    </ligand>
</feature>
<dbReference type="InterPro" id="IPR011108">
    <property type="entry name" value="RMMBL"/>
</dbReference>
<dbReference type="InterPro" id="IPR055132">
    <property type="entry name" value="RNase_J_b_CASP"/>
</dbReference>
<dbReference type="PANTHER" id="PTHR43694:SF1">
    <property type="entry name" value="RIBONUCLEASE J"/>
    <property type="match status" value="1"/>
</dbReference>
<feature type="binding site" evidence="11">
    <location>
        <begin position="240"/>
        <end position="242"/>
    </location>
    <ligand>
        <name>substrate</name>
    </ligand>
</feature>
<dbReference type="GO" id="GO:0004534">
    <property type="term" value="F:5'-3' RNA exonuclease activity"/>
    <property type="evidence" value="ECO:0007669"/>
    <property type="project" value="UniProtKB-UniRule"/>
</dbReference>
<evidence type="ECO:0000256" key="12">
    <source>
        <dbReference type="PIRSR" id="PIRSR004803-3"/>
    </source>
</evidence>
<evidence type="ECO:0000313" key="14">
    <source>
        <dbReference type="EMBL" id="TVY12264.1"/>
    </source>
</evidence>
<dbReference type="SMART" id="SM00849">
    <property type="entry name" value="Lactamase_B"/>
    <property type="match status" value="1"/>
</dbReference>
<dbReference type="Pfam" id="PF07521">
    <property type="entry name" value="RMMBL"/>
    <property type="match status" value="1"/>
</dbReference>
<evidence type="ECO:0000256" key="8">
    <source>
        <dbReference type="ARBA" id="ARBA00022884"/>
    </source>
</evidence>
<dbReference type="GO" id="GO:0008270">
    <property type="term" value="F:zinc ion binding"/>
    <property type="evidence" value="ECO:0007669"/>
    <property type="project" value="InterPro"/>
</dbReference>
<comment type="cofactor">
    <cofactor evidence="12">
        <name>Ca(2+)</name>
        <dbReference type="ChEBI" id="CHEBI:29108"/>
    </cofactor>
    <text evidence="12">Binds 1 Ca(2+) cation per subunit. Seen in 1 crystal structure, it is not clear if it is physiologically important.</text>
</comment>
<dbReference type="InterPro" id="IPR001279">
    <property type="entry name" value="Metallo-B-lactamas"/>
</dbReference>
<comment type="similarity">
    <text evidence="9">Belongs to the metallo-beta-lactamase superfamily. RNA-metabolizing metallo-beta-lactamase-like family. Bacterial RNase J subfamily.</text>
</comment>
<keyword evidence="9" id="KW-0698">rRNA processing</keyword>
<dbReference type="Pfam" id="PF22505">
    <property type="entry name" value="RNase_J_b_CASP"/>
    <property type="match status" value="1"/>
</dbReference>
<dbReference type="Gene3D" id="3.40.50.10710">
    <property type="entry name" value="Metallo-hydrolase/oxidoreductase"/>
    <property type="match status" value="1"/>
</dbReference>
<feature type="binding site" evidence="12">
    <location>
        <position position="172"/>
    </location>
    <ligand>
        <name>Zn(2+)</name>
        <dbReference type="ChEBI" id="CHEBI:29105"/>
        <label>1</label>
        <note>catalytic</note>
    </ligand>
</feature>
<keyword evidence="4 9" id="KW-0255">Endonuclease</keyword>
<feature type="binding site" evidence="12">
    <location>
        <position position="397"/>
    </location>
    <ligand>
        <name>Zn(2+)</name>
        <dbReference type="ChEBI" id="CHEBI:29105"/>
        <label>1</label>
        <note>catalytic</note>
    </ligand>
</feature>
<feature type="binding site" evidence="12">
    <location>
        <position position="85"/>
    </location>
    <ligand>
        <name>Zn(2+)</name>
        <dbReference type="ChEBI" id="CHEBI:29105"/>
        <label>1</label>
        <note>catalytic</note>
    </ligand>
</feature>
<dbReference type="PANTHER" id="PTHR43694">
    <property type="entry name" value="RIBONUCLEASE J"/>
    <property type="match status" value="1"/>
</dbReference>
<evidence type="ECO:0000256" key="3">
    <source>
        <dbReference type="ARBA" id="ARBA00022723"/>
    </source>
</evidence>
<keyword evidence="7 9" id="KW-0269">Exonuclease</keyword>
<feature type="active site" description="Proton acceptor" evidence="10">
    <location>
        <position position="375"/>
    </location>
</feature>
<protein>
    <recommendedName>
        <fullName evidence="9">Ribonuclease J</fullName>
        <shortName evidence="9">RNase J</shortName>
        <ecNumber evidence="9">3.1.-.-</ecNumber>
    </recommendedName>
</protein>
<evidence type="ECO:0000256" key="7">
    <source>
        <dbReference type="ARBA" id="ARBA00022839"/>
    </source>
</evidence>
<dbReference type="GO" id="GO:0005737">
    <property type="term" value="C:cytoplasm"/>
    <property type="evidence" value="ECO:0007669"/>
    <property type="project" value="UniProtKB-SubCell"/>
</dbReference>
<keyword evidence="5 9" id="KW-0378">Hydrolase</keyword>
<evidence type="ECO:0000256" key="10">
    <source>
        <dbReference type="PIRSR" id="PIRSR004803-1"/>
    </source>
</evidence>
<comment type="cofactor">
    <cofactor evidence="12">
        <name>Zn(2+)</name>
        <dbReference type="ChEBI" id="CHEBI:29105"/>
    </cofactor>
    <text evidence="12">Binds 2 Zn(2+) ions per subunit. It is not clear if Zn(2+) or Mg(2+) is physiologically important.</text>
</comment>
<dbReference type="SUPFAM" id="SSF56281">
    <property type="entry name" value="Metallo-hydrolase/oxidoreductase"/>
    <property type="match status" value="1"/>
</dbReference>
<name>A0A559KJF5_9MOLU</name>
<dbReference type="PIRSF" id="PIRSF004803">
    <property type="entry name" value="RnjA"/>
    <property type="match status" value="1"/>
</dbReference>
<dbReference type="InterPro" id="IPR004613">
    <property type="entry name" value="RNase_J"/>
</dbReference>
<keyword evidence="15" id="KW-1185">Reference proteome</keyword>
<keyword evidence="6 12" id="KW-0862">Zinc</keyword>
<keyword evidence="8 9" id="KW-0694">RNA-binding</keyword>
<dbReference type="GO" id="GO:0003723">
    <property type="term" value="F:RNA binding"/>
    <property type="evidence" value="ECO:0007669"/>
    <property type="project" value="UniProtKB-UniRule"/>
</dbReference>
<comment type="caution">
    <text evidence="14">The sequence shown here is derived from an EMBL/GenBank/DDBJ whole genome shotgun (WGS) entry which is preliminary data.</text>
</comment>
<feature type="binding site" evidence="12">
    <location>
        <position position="150"/>
    </location>
    <ligand>
        <name>Zn(2+)</name>
        <dbReference type="ChEBI" id="CHEBI:29105"/>
        <label>1</label>
        <note>catalytic</note>
    </ligand>
</feature>
<organism evidence="14 15">
    <name type="scientific">Candidatus Phytoplasma pini</name>
    <dbReference type="NCBI Taxonomy" id="267362"/>
    <lineage>
        <taxon>Bacteria</taxon>
        <taxon>Bacillati</taxon>
        <taxon>Mycoplasmatota</taxon>
        <taxon>Mollicutes</taxon>
        <taxon>Acholeplasmatales</taxon>
        <taxon>Acholeplasmataceae</taxon>
        <taxon>Candidatus Phytoplasma</taxon>
    </lineage>
</organism>
<feature type="binding site" evidence="12">
    <location>
        <position position="450"/>
    </location>
    <ligand>
        <name>Ca(2+)</name>
        <dbReference type="ChEBI" id="CHEBI:29108"/>
    </ligand>
</feature>
<feature type="active site" description="Proton donor" evidence="10">
    <location>
        <position position="203"/>
    </location>
</feature>
<dbReference type="HAMAP" id="MF_01491">
    <property type="entry name" value="RNase_J_bact"/>
    <property type="match status" value="1"/>
</dbReference>
<dbReference type="InterPro" id="IPR042173">
    <property type="entry name" value="RNase_J_2"/>
</dbReference>
<keyword evidence="2 9" id="KW-0540">Nuclease</keyword>
<comment type="function">
    <text evidence="9">An RNase that has 5'-3' exonuclease and possibly endonuclease activity. Involved in maturation of rRNA and in some organisms also mRNA maturation and/or decay.</text>
</comment>
<comment type="subunit">
    <text evidence="9">Homodimer, may be a subunit of the RNA degradosome.</text>
</comment>
<keyword evidence="1 9" id="KW-0963">Cytoplasm</keyword>
<dbReference type="Gene3D" id="3.60.15.10">
    <property type="entry name" value="Ribonuclease Z/Hydroxyacylglutathione hydrolase-like"/>
    <property type="match status" value="1"/>
</dbReference>
<evidence type="ECO:0000256" key="11">
    <source>
        <dbReference type="PIRSR" id="PIRSR004803-2"/>
    </source>
</evidence>
<evidence type="ECO:0000256" key="2">
    <source>
        <dbReference type="ARBA" id="ARBA00022722"/>
    </source>
</evidence>
<keyword evidence="3 12" id="KW-0479">Metal-binding</keyword>
<dbReference type="OrthoDB" id="9758375at2"/>
<feature type="binding site" evidence="12">
    <location>
        <position position="82"/>
    </location>
    <ligand>
        <name>Zn(2+)</name>
        <dbReference type="ChEBI" id="CHEBI:29105"/>
        <label>1</label>
        <note>catalytic</note>
    </ligand>
</feature>
<dbReference type="GO" id="GO:0004521">
    <property type="term" value="F:RNA endonuclease activity"/>
    <property type="evidence" value="ECO:0007669"/>
    <property type="project" value="UniProtKB-UniRule"/>
</dbReference>
<feature type="domain" description="Metallo-beta-lactamase" evidence="13">
    <location>
        <begin position="27"/>
        <end position="223"/>
    </location>
</feature>